<gene>
    <name evidence="11" type="ORF">SAMN02910314_00945</name>
</gene>
<keyword evidence="7 11" id="KW-0418">Kinase</keyword>
<dbReference type="GO" id="GO:0009228">
    <property type="term" value="P:thiamine biosynthetic process"/>
    <property type="evidence" value="ECO:0007669"/>
    <property type="project" value="UniProtKB-KW"/>
</dbReference>
<dbReference type="InterPro" id="IPR004399">
    <property type="entry name" value="HMP/HMP-P_kinase_dom"/>
</dbReference>
<dbReference type="AlphaFoldDB" id="A0A1H8RWW2"/>
<evidence type="ECO:0000256" key="5">
    <source>
        <dbReference type="ARBA" id="ARBA00022679"/>
    </source>
</evidence>
<dbReference type="FunFam" id="3.40.1190.20:FF:000003">
    <property type="entry name" value="Phosphomethylpyrimidine kinase ThiD"/>
    <property type="match status" value="1"/>
</dbReference>
<dbReference type="STRING" id="79604.AAY81_06895"/>
<evidence type="ECO:0000256" key="4">
    <source>
        <dbReference type="ARBA" id="ARBA00004769"/>
    </source>
</evidence>
<dbReference type="Gene3D" id="3.40.1190.20">
    <property type="match status" value="1"/>
</dbReference>
<organism evidence="11 12">
    <name type="scientific">Denitrobacterium detoxificans</name>
    <dbReference type="NCBI Taxonomy" id="79604"/>
    <lineage>
        <taxon>Bacteria</taxon>
        <taxon>Bacillati</taxon>
        <taxon>Actinomycetota</taxon>
        <taxon>Coriobacteriia</taxon>
        <taxon>Eggerthellales</taxon>
        <taxon>Eggerthellaceae</taxon>
        <taxon>Denitrobacterium</taxon>
    </lineage>
</organism>
<dbReference type="RefSeq" id="WP_205630815.1">
    <property type="nucleotide sequence ID" value="NZ_CP011402.1"/>
</dbReference>
<dbReference type="InterPro" id="IPR013749">
    <property type="entry name" value="PM/HMP-P_kinase-1"/>
</dbReference>
<dbReference type="PANTHER" id="PTHR20858">
    <property type="entry name" value="PHOSPHOMETHYLPYRIMIDINE KINASE"/>
    <property type="match status" value="1"/>
</dbReference>
<protein>
    <submittedName>
        <fullName evidence="11">Hydroxymethylpyrimidine/phosphomethylpyrimidine kinase</fullName>
    </submittedName>
</protein>
<accession>A0A1H8RWW2</accession>
<dbReference type="Pfam" id="PF08543">
    <property type="entry name" value="Phos_pyr_kin"/>
    <property type="match status" value="1"/>
</dbReference>
<evidence type="ECO:0000256" key="1">
    <source>
        <dbReference type="ARBA" id="ARBA00000151"/>
    </source>
</evidence>
<dbReference type="PANTHER" id="PTHR20858:SF17">
    <property type="entry name" value="HYDROXYMETHYLPYRIMIDINE_PHOSPHOMETHYLPYRIMIDINE KINASE THI20-RELATED"/>
    <property type="match status" value="1"/>
</dbReference>
<evidence type="ECO:0000256" key="3">
    <source>
        <dbReference type="ARBA" id="ARBA00003848"/>
    </source>
</evidence>
<comment type="function">
    <text evidence="3">Catalyzes the phosphorylation of hydroxymethylpyrimidine phosphate (HMP-P) to HMP-PP, and of HMP to HMP-P.</text>
</comment>
<dbReference type="GO" id="GO:0008972">
    <property type="term" value="F:phosphomethylpyrimidine kinase activity"/>
    <property type="evidence" value="ECO:0007669"/>
    <property type="project" value="UniProtKB-EC"/>
</dbReference>
<evidence type="ECO:0000256" key="2">
    <source>
        <dbReference type="ARBA" id="ARBA00000565"/>
    </source>
</evidence>
<dbReference type="Proteomes" id="UP000182975">
    <property type="component" value="Unassembled WGS sequence"/>
</dbReference>
<dbReference type="GO" id="GO:0009229">
    <property type="term" value="P:thiamine diphosphate biosynthetic process"/>
    <property type="evidence" value="ECO:0007669"/>
    <property type="project" value="UniProtKB-UniPathway"/>
</dbReference>
<evidence type="ECO:0000256" key="8">
    <source>
        <dbReference type="ARBA" id="ARBA00022840"/>
    </source>
</evidence>
<dbReference type="GO" id="GO:0008902">
    <property type="term" value="F:hydroxymethylpyrimidine kinase activity"/>
    <property type="evidence" value="ECO:0007669"/>
    <property type="project" value="UniProtKB-EC"/>
</dbReference>
<evidence type="ECO:0000256" key="6">
    <source>
        <dbReference type="ARBA" id="ARBA00022741"/>
    </source>
</evidence>
<keyword evidence="9" id="KW-0784">Thiamine biosynthesis</keyword>
<dbReference type="CDD" id="cd01169">
    <property type="entry name" value="HMPP_kinase"/>
    <property type="match status" value="1"/>
</dbReference>
<dbReference type="SUPFAM" id="SSF53613">
    <property type="entry name" value="Ribokinase-like"/>
    <property type="match status" value="1"/>
</dbReference>
<comment type="pathway">
    <text evidence="4">Cofactor biosynthesis; thiamine diphosphate biosynthesis; 4-amino-2-methyl-5-diphosphomethylpyrimidine from 5-amino-1-(5-phospho-D-ribosyl)imidazole: step 3/3.</text>
</comment>
<evidence type="ECO:0000256" key="7">
    <source>
        <dbReference type="ARBA" id="ARBA00022777"/>
    </source>
</evidence>
<evidence type="ECO:0000259" key="10">
    <source>
        <dbReference type="Pfam" id="PF08543"/>
    </source>
</evidence>
<keyword evidence="5" id="KW-0808">Transferase</keyword>
<keyword evidence="6" id="KW-0547">Nucleotide-binding</keyword>
<dbReference type="EMBL" id="FOEC01000004">
    <property type="protein sequence ID" value="SEO70776.1"/>
    <property type="molecule type" value="Genomic_DNA"/>
</dbReference>
<reference evidence="12" key="1">
    <citation type="submission" date="2016-10" db="EMBL/GenBank/DDBJ databases">
        <authorList>
            <person name="Varghese N."/>
        </authorList>
    </citation>
    <scope>NUCLEOTIDE SEQUENCE [LARGE SCALE GENOMIC DNA]</scope>
    <source>
        <strain evidence="12">DSM 21843</strain>
    </source>
</reference>
<evidence type="ECO:0000313" key="12">
    <source>
        <dbReference type="Proteomes" id="UP000182975"/>
    </source>
</evidence>
<dbReference type="InterPro" id="IPR029056">
    <property type="entry name" value="Ribokinase-like"/>
</dbReference>
<proteinExistence type="predicted"/>
<keyword evidence="12" id="KW-1185">Reference proteome</keyword>
<comment type="catalytic activity">
    <reaction evidence="2">
        <text>4-amino-2-methyl-5-(phosphooxymethyl)pyrimidine + ATP = 4-amino-2-methyl-5-(diphosphooxymethyl)pyrimidine + ADP</text>
        <dbReference type="Rhea" id="RHEA:19893"/>
        <dbReference type="ChEBI" id="CHEBI:30616"/>
        <dbReference type="ChEBI" id="CHEBI:57841"/>
        <dbReference type="ChEBI" id="CHEBI:58354"/>
        <dbReference type="ChEBI" id="CHEBI:456216"/>
        <dbReference type="EC" id="2.7.4.7"/>
    </reaction>
</comment>
<feature type="domain" description="Pyridoxamine kinase/Phosphomethylpyrimidine kinase" evidence="10">
    <location>
        <begin position="12"/>
        <end position="259"/>
    </location>
</feature>
<evidence type="ECO:0000313" key="11">
    <source>
        <dbReference type="EMBL" id="SEO70776.1"/>
    </source>
</evidence>
<evidence type="ECO:0000256" key="9">
    <source>
        <dbReference type="ARBA" id="ARBA00022977"/>
    </source>
</evidence>
<sequence>MIPAVLSIAGSDSSGGAGIQADIKTIIAHGLYAETAITAVTAQNTQGVFGVVECDPKFVSLQVKTVFDDIRPNAVKVGMVGSSGIVNAIAESLVEAQATNIVLDPVMVASSGSVLMADEAVDALIEKLLPLADIVTPNIPEAVVLAQHAISSEEDMATAARKIQEAMGGEGKWVLVKGGHLENAADDLLLTEHGREVWLRHKHIDTPNTHGAGCTLSSAIACGLARDFDMQSAVSKAKTYITGALEHDPGLGQGSGPIDHMWETR</sequence>
<comment type="catalytic activity">
    <reaction evidence="1">
        <text>4-amino-5-hydroxymethyl-2-methylpyrimidine + ATP = 4-amino-2-methyl-5-(phosphooxymethyl)pyrimidine + ADP + H(+)</text>
        <dbReference type="Rhea" id="RHEA:23096"/>
        <dbReference type="ChEBI" id="CHEBI:15378"/>
        <dbReference type="ChEBI" id="CHEBI:16892"/>
        <dbReference type="ChEBI" id="CHEBI:30616"/>
        <dbReference type="ChEBI" id="CHEBI:58354"/>
        <dbReference type="ChEBI" id="CHEBI:456216"/>
        <dbReference type="EC" id="2.7.1.49"/>
    </reaction>
</comment>
<dbReference type="GO" id="GO:0005524">
    <property type="term" value="F:ATP binding"/>
    <property type="evidence" value="ECO:0007669"/>
    <property type="project" value="UniProtKB-KW"/>
</dbReference>
<name>A0A1H8RWW2_9ACTN</name>
<dbReference type="GO" id="GO:0005829">
    <property type="term" value="C:cytosol"/>
    <property type="evidence" value="ECO:0007669"/>
    <property type="project" value="TreeGrafter"/>
</dbReference>
<keyword evidence="8" id="KW-0067">ATP-binding</keyword>
<dbReference type="NCBIfam" id="TIGR00097">
    <property type="entry name" value="HMP-P_kinase"/>
    <property type="match status" value="1"/>
</dbReference>
<dbReference type="UniPathway" id="UPA00060">
    <property type="reaction ID" value="UER00138"/>
</dbReference>